<dbReference type="Proteomes" id="UP000494161">
    <property type="component" value="Unassembled WGS sequence"/>
</dbReference>
<keyword evidence="3" id="KW-1185">Reference proteome</keyword>
<dbReference type="PANTHER" id="PTHR43372:SF4">
    <property type="entry name" value="FATTY-ACID AMIDE HYDROLASE 2"/>
    <property type="match status" value="1"/>
</dbReference>
<dbReference type="InterPro" id="IPR036928">
    <property type="entry name" value="AS_sf"/>
</dbReference>
<keyword evidence="2" id="KW-0378">Hydrolase</keyword>
<feature type="domain" description="Amidase" evidence="1">
    <location>
        <begin position="25"/>
        <end position="446"/>
    </location>
</feature>
<evidence type="ECO:0000313" key="3">
    <source>
        <dbReference type="Proteomes" id="UP000494161"/>
    </source>
</evidence>
<dbReference type="InterPro" id="IPR023631">
    <property type="entry name" value="Amidase_dom"/>
</dbReference>
<dbReference type="Pfam" id="PF01425">
    <property type="entry name" value="Amidase"/>
    <property type="match status" value="1"/>
</dbReference>
<dbReference type="EC" id="3.5.1.13" evidence="2"/>
<dbReference type="GeneID" id="55559397"/>
<evidence type="ECO:0000259" key="1">
    <source>
        <dbReference type="Pfam" id="PF01425"/>
    </source>
</evidence>
<dbReference type="NCBIfam" id="NF005687">
    <property type="entry name" value="PRK07487.1"/>
    <property type="match status" value="1"/>
</dbReference>
<comment type="caution">
    <text evidence="2">The sequence shown here is derived from an EMBL/GenBank/DDBJ whole genome shotgun (WGS) entry which is preliminary data.</text>
</comment>
<name>A0ABM8M0E6_9BURK</name>
<dbReference type="InterPro" id="IPR020556">
    <property type="entry name" value="Amidase_CS"/>
</dbReference>
<dbReference type="Gene3D" id="3.90.1300.10">
    <property type="entry name" value="Amidase signature (AS) domain"/>
    <property type="match status" value="1"/>
</dbReference>
<dbReference type="InterPro" id="IPR052739">
    <property type="entry name" value="FAAH2"/>
</dbReference>
<accession>A0ABM8M0E6</accession>
<dbReference type="RefSeq" id="WP_049072677.1">
    <property type="nucleotide sequence ID" value="NZ_CADILJ010000053.1"/>
</dbReference>
<gene>
    <name evidence="2" type="primary">aam_2</name>
    <name evidence="2" type="ORF">LMG7053_04405</name>
</gene>
<organism evidence="2 3">
    <name type="scientific">Achromobacter ruhlandii</name>
    <dbReference type="NCBI Taxonomy" id="72557"/>
    <lineage>
        <taxon>Bacteria</taxon>
        <taxon>Pseudomonadati</taxon>
        <taxon>Pseudomonadota</taxon>
        <taxon>Betaproteobacteria</taxon>
        <taxon>Burkholderiales</taxon>
        <taxon>Alcaligenaceae</taxon>
        <taxon>Achromobacter</taxon>
    </lineage>
</organism>
<proteinExistence type="predicted"/>
<dbReference type="PROSITE" id="PS00571">
    <property type="entry name" value="AMIDASES"/>
    <property type="match status" value="1"/>
</dbReference>
<dbReference type="SUPFAM" id="SSF75304">
    <property type="entry name" value="Amidase signature (AS) enzymes"/>
    <property type="match status" value="1"/>
</dbReference>
<sequence length="467" mass="49182">MSELWRLSAVELAARIRRRDVSAVEATQNALARLQAVNPLINAVVDHRPDDALAQAAEVDRALARGEDPGALAGVPVTVKVNVDQAGYATTNGVTLQKDVVASVNNPVVDNLRRAGAVIIGRTNTPAFSLRWFTGNRLHGDTLNPRNPSLTPGGSSGGAASAVAAGIGHLAHGTDIAGSIRYPAYACGVHGLRPSLGRVAAFNAALPERTIGGQITAVSGPLARSIADLRLGLAAMAAPDPRDPWWVPAPLTGPAAPRRAALCLSPDGMDTEPAVVKALQDAARRLSEAGWAVDTVDQVPPLREAADLQIRMWMADGYEGMVEVARKEGDRGALTALEGQRARVADMDMAKFSAVLTRRATLTRLWELFLAQYPVLLLPVSAELPFTDNLDLQGDAAYERVWRAQMTQIGLPFMGLPGLSVAMGSAGDRPVGVQVVAGRYREDLCLAAGEAIEAAGPMVTLAEPVAR</sequence>
<dbReference type="EMBL" id="CADILJ010000053">
    <property type="protein sequence ID" value="CAB3954423.1"/>
    <property type="molecule type" value="Genomic_DNA"/>
</dbReference>
<dbReference type="GO" id="GO:0047680">
    <property type="term" value="F:aryl-acylamidase activity"/>
    <property type="evidence" value="ECO:0007669"/>
    <property type="project" value="UniProtKB-EC"/>
</dbReference>
<protein>
    <submittedName>
        <fullName evidence="2">Acylamidase</fullName>
        <ecNumber evidence="2">3.5.1.13</ecNumber>
    </submittedName>
</protein>
<dbReference type="PANTHER" id="PTHR43372">
    <property type="entry name" value="FATTY-ACID AMIDE HYDROLASE"/>
    <property type="match status" value="1"/>
</dbReference>
<evidence type="ECO:0000313" key="2">
    <source>
        <dbReference type="EMBL" id="CAB3954423.1"/>
    </source>
</evidence>
<reference evidence="2 3" key="1">
    <citation type="submission" date="2020-04" db="EMBL/GenBank/DDBJ databases">
        <authorList>
            <person name="De Canck E."/>
        </authorList>
    </citation>
    <scope>NUCLEOTIDE SEQUENCE [LARGE SCALE GENOMIC DNA]</scope>
    <source>
        <strain evidence="2 3">LMG 7053</strain>
    </source>
</reference>